<organism evidence="2 3">
    <name type="scientific">Prevotella herbatica</name>
    <dbReference type="NCBI Taxonomy" id="2801997"/>
    <lineage>
        <taxon>Bacteria</taxon>
        <taxon>Pseudomonadati</taxon>
        <taxon>Bacteroidota</taxon>
        <taxon>Bacteroidia</taxon>
        <taxon>Bacteroidales</taxon>
        <taxon>Prevotellaceae</taxon>
        <taxon>Prevotella</taxon>
    </lineage>
</organism>
<name>A0ABN6EKZ6_9BACT</name>
<dbReference type="EMBL" id="AP024484">
    <property type="protein sequence ID" value="BCS84838.1"/>
    <property type="molecule type" value="Genomic_DNA"/>
</dbReference>
<dbReference type="InterPro" id="IPR006530">
    <property type="entry name" value="YD"/>
</dbReference>
<evidence type="ECO:0000313" key="3">
    <source>
        <dbReference type="Proteomes" id="UP001319045"/>
    </source>
</evidence>
<proteinExistence type="predicted"/>
<dbReference type="Proteomes" id="UP001319045">
    <property type="component" value="Chromosome"/>
</dbReference>
<dbReference type="NCBIfam" id="TIGR01643">
    <property type="entry name" value="YD_repeat_2x"/>
    <property type="match status" value="1"/>
</dbReference>
<evidence type="ECO:0008006" key="4">
    <source>
        <dbReference type="Google" id="ProtNLM"/>
    </source>
</evidence>
<keyword evidence="1" id="KW-0732">Signal</keyword>
<gene>
    <name evidence="2" type="ORF">prwr041_07310</name>
</gene>
<dbReference type="RefSeq" id="WP_207155028.1">
    <property type="nucleotide sequence ID" value="NZ_AP024484.1"/>
</dbReference>
<evidence type="ECO:0000313" key="2">
    <source>
        <dbReference type="EMBL" id="BCS84838.1"/>
    </source>
</evidence>
<reference evidence="2 3" key="1">
    <citation type="journal article" date="2022" name="Int. J. Syst. Evol. Microbiol.">
        <title>Prevotella herbatica sp. nov., a plant polysaccharide-decomposing anaerobic bacterium isolated from a methanogenic reactor.</title>
        <authorList>
            <person name="Uek A."/>
            <person name="Tonouchi A."/>
            <person name="Kaku N."/>
            <person name="Ueki K."/>
        </authorList>
    </citation>
    <scope>NUCLEOTIDE SEQUENCE [LARGE SCALE GENOMIC DNA]</scope>
    <source>
        <strain evidence="2 3">WR041</strain>
    </source>
</reference>
<protein>
    <recommendedName>
        <fullName evidence="4">YD repeat protein</fullName>
    </recommendedName>
</protein>
<feature type="chain" id="PRO_5045272974" description="YD repeat protein" evidence="1">
    <location>
        <begin position="25"/>
        <end position="1134"/>
    </location>
</feature>
<evidence type="ECO:0000256" key="1">
    <source>
        <dbReference type="SAM" id="SignalP"/>
    </source>
</evidence>
<keyword evidence="3" id="KW-1185">Reference proteome</keyword>
<sequence>MIKYIKKTTILLFILLTYFSLTHADENQDLQNIYKSFLPDFQKLTPEASALGQYGKYSASGYTGVPHISIPLFSIGSSNFTMPIELNYDASGIKVEQQATYVGLGWNLMMGGNISQIVCGQSDFYETSYNISISNLDLLQTILPNVKYILSPTCTLASVKFPAIPNGPDGYCLPIEADRKKYDILQAVSKGAKVPDIFQASFCGHSVSFIIDTSNKNAKIIGNDATNYKIELTEYTAIYPHSIEITDDHGLKYIFTEAPENNMYDHASYNLSKIKNAADQSLAEFKYLKESCDFLRPYYETVGKPDKSYDRPIESAAIRKQFIDRNYPFSLLEHVANEYYPETITTDKETVTLTYGNREDIKQAKRIDKITVQSNSNKNSIIHTAIFKYGNFTESNYDRELCNRYDYTSVYSYNRLKLTDITVDGKKYSFGYNEGIALPSRLSVQQDFWGYYNGERNTDGFCASPEYKNQNNDKLVSVETVGPANRYASEYLCEAGTLNKIIYPTGGYTKFDYEINHFDDVDGNNYYPSATSTSSVVHVRTESCASGYTGRGYKTTADTSEFDIDQPTKVDITSSTPYYPSSQQYYRFCVSIVGKDANGNTVFSRYYDKYNDKQDIKESCELPKGHYVLSSLYASVASGLITGGSINVLFPPEYKEDLSIADASGKSIGGGMRIKKIENYDNNNTLLGSTLYKYEGGRLLVPTVQAELIPMASFYPITGDFNKYKQVYDCRFFFITSNPTYPAICSLGCPNVGYSKVTKESYDKNGQLMSYDIEKYNNKGYNIYYNMFGVNLDGLNGKLAESMTYSKDKTLMDKVSYSYSTIGLNPALNNMIFFPWARCLDTNPGSTYFDTYYKYSLYPKYPICALPQSVTETNYINGKPMSPVTTSYEYKESNYQPKFISKSNGYESSSTNIWYPEDGMVISKANNTLKTELQNKGYNPDAMLNNKHCISEKTIEEESRNGSLRGGYLNLYEELPNGLPVIEKSYSIQPSHAQLLEIEITDYDNYGNIREYKKKDGTPVTIIWSYNHQYPVMEIIGRKHNDFNNEIMTQISDLEGRSDVSPDVIRNLYNSLIKQKYQGVMINAYIYSPEHTISSIIHPNGNETKYSYDSYGRLIMASDASDNILQKYIYNYKK</sequence>
<feature type="signal peptide" evidence="1">
    <location>
        <begin position="1"/>
        <end position="24"/>
    </location>
</feature>
<accession>A0ABN6EKZ6</accession>